<evidence type="ECO:0000256" key="1">
    <source>
        <dbReference type="SAM" id="SignalP"/>
    </source>
</evidence>
<name>A0ABT3MT06_9GAMM</name>
<accession>A0ABT3MT06</accession>
<dbReference type="Gene3D" id="1.10.4080.10">
    <property type="entry name" value="ADP-ribosylation/Crystallin J1"/>
    <property type="match status" value="1"/>
</dbReference>
<feature type="chain" id="PRO_5046154015" evidence="1">
    <location>
        <begin position="22"/>
        <end position="424"/>
    </location>
</feature>
<keyword evidence="1" id="KW-0732">Signal</keyword>
<sequence length="424" mass="46520">MLNASTFFIASLLITSMPVFAAPPTNAELALAGTGIGDSRGERNYHKEPRHMKPEECLCTDDTQKAAAIFAYFSGSLSGCYTKKSKGVDRVRMARIQCFSEFPKKQRFGLDMAGHPDVNLRGYGPGHATLLKKFYKKFDSGDKMSPADVLTLSSKSVGGKTGSWGNGGCMGIAPIVGIIDTNPYISDERFVHLVRQTVEVSHNHPHAISAAVAIALAARSSIEYRTSDPASRPSHRDFAFATLRRIRQYATDNTFLKCLKIVERHIGSSSHVEVMSELNSLLPTSARVGSSHNEQTRILVGLWGPSSAAAVLHFFFTDTESQQELLQLVKQFTHDQDTIGAMLMALSVLREGGFRRNEFDVNELQGLLDYFPPWVNINRNAHDYLIDNNPTSDSNDTVNTIAATDTCNCTGACGCANWNRSLSE</sequence>
<feature type="signal peptide" evidence="1">
    <location>
        <begin position="1"/>
        <end position="21"/>
    </location>
</feature>
<evidence type="ECO:0000313" key="3">
    <source>
        <dbReference type="Proteomes" id="UP001209854"/>
    </source>
</evidence>
<dbReference type="InterPro" id="IPR036705">
    <property type="entry name" value="Ribosyl_crysJ1_sf"/>
</dbReference>
<comment type="caution">
    <text evidence="2">The sequence shown here is derived from an EMBL/GenBank/DDBJ whole genome shotgun (WGS) entry which is preliminary data.</text>
</comment>
<dbReference type="InterPro" id="IPR005502">
    <property type="entry name" value="Ribosyl_crysJ1"/>
</dbReference>
<dbReference type="RefSeq" id="WP_262567473.1">
    <property type="nucleotide sequence ID" value="NZ_JAPFCC010000001.1"/>
</dbReference>
<proteinExistence type="predicted"/>
<protein>
    <submittedName>
        <fullName evidence="2">ADP-ribosylglycohydrolase family protein</fullName>
    </submittedName>
</protein>
<dbReference type="SUPFAM" id="SSF101478">
    <property type="entry name" value="ADP-ribosylglycohydrolase"/>
    <property type="match status" value="1"/>
</dbReference>
<dbReference type="Pfam" id="PF03747">
    <property type="entry name" value="ADP_ribosyl_GH"/>
    <property type="match status" value="1"/>
</dbReference>
<evidence type="ECO:0000313" key="2">
    <source>
        <dbReference type="EMBL" id="MCW7552519.1"/>
    </source>
</evidence>
<dbReference type="Proteomes" id="UP001209854">
    <property type="component" value="Unassembled WGS sequence"/>
</dbReference>
<reference evidence="2 3" key="1">
    <citation type="submission" date="2022-10" db="EMBL/GenBank/DDBJ databases">
        <title>High-quality genome sequences of two octocoral-associated bacteria, Endozoicomonas euniceicola EF212 and Endozoicomonas gorgoniicola PS125.</title>
        <authorList>
            <person name="Chiou Y.-J."/>
            <person name="Chen Y.-H."/>
        </authorList>
    </citation>
    <scope>NUCLEOTIDE SEQUENCE [LARGE SCALE GENOMIC DNA]</scope>
    <source>
        <strain evidence="2 3">PS125</strain>
    </source>
</reference>
<keyword evidence="3" id="KW-1185">Reference proteome</keyword>
<dbReference type="EMBL" id="JAPFCC010000001">
    <property type="protein sequence ID" value="MCW7552519.1"/>
    <property type="molecule type" value="Genomic_DNA"/>
</dbReference>
<gene>
    <name evidence="2" type="ORF">NX722_07635</name>
</gene>
<organism evidence="2 3">
    <name type="scientific">Endozoicomonas gorgoniicola</name>
    <dbReference type="NCBI Taxonomy" id="1234144"/>
    <lineage>
        <taxon>Bacteria</taxon>
        <taxon>Pseudomonadati</taxon>
        <taxon>Pseudomonadota</taxon>
        <taxon>Gammaproteobacteria</taxon>
        <taxon>Oceanospirillales</taxon>
        <taxon>Endozoicomonadaceae</taxon>
        <taxon>Endozoicomonas</taxon>
    </lineage>
</organism>